<dbReference type="InterPro" id="IPR001680">
    <property type="entry name" value="WD40_rpt"/>
</dbReference>
<reference evidence="3 4" key="1">
    <citation type="submission" date="2016-07" db="EMBL/GenBank/DDBJ databases">
        <title>Pervasive Adenine N6-methylation of Active Genes in Fungi.</title>
        <authorList>
            <consortium name="DOE Joint Genome Institute"/>
            <person name="Mondo S.J."/>
            <person name="Dannebaum R.O."/>
            <person name="Kuo R.C."/>
            <person name="Labutti K."/>
            <person name="Haridas S."/>
            <person name="Kuo A."/>
            <person name="Salamov A."/>
            <person name="Ahrendt S.R."/>
            <person name="Lipzen A."/>
            <person name="Sullivan W."/>
            <person name="Andreopoulos W.B."/>
            <person name="Clum A."/>
            <person name="Lindquist E."/>
            <person name="Daum C."/>
            <person name="Ramamoorthy G.K."/>
            <person name="Gryganskyi A."/>
            <person name="Culley D."/>
            <person name="Magnuson J.K."/>
            <person name="James T.Y."/>
            <person name="O'Malley M.A."/>
            <person name="Stajich J.E."/>
            <person name="Spatafora J.W."/>
            <person name="Visel A."/>
            <person name="Grigoriev I.V."/>
        </authorList>
    </citation>
    <scope>NUCLEOTIDE SEQUENCE [LARGE SCALE GENOMIC DNA]</scope>
    <source>
        <strain evidence="3 4">JEL800</strain>
    </source>
</reference>
<dbReference type="Pfam" id="PF00400">
    <property type="entry name" value="WD40"/>
    <property type="match status" value="3"/>
</dbReference>
<name>A0A1Y2CDC7_9FUNG</name>
<dbReference type="PROSITE" id="PS50082">
    <property type="entry name" value="WD_REPEATS_2"/>
    <property type="match status" value="1"/>
</dbReference>
<feature type="compositionally biased region" description="Polar residues" evidence="2">
    <location>
        <begin position="520"/>
        <end position="543"/>
    </location>
</feature>
<comment type="caution">
    <text evidence="3">The sequence shown here is derived from an EMBL/GenBank/DDBJ whole genome shotgun (WGS) entry which is preliminary data.</text>
</comment>
<evidence type="ECO:0000256" key="1">
    <source>
        <dbReference type="PROSITE-ProRule" id="PRU00221"/>
    </source>
</evidence>
<dbReference type="OrthoDB" id="1602884at2759"/>
<feature type="compositionally biased region" description="Low complexity" evidence="2">
    <location>
        <begin position="478"/>
        <end position="495"/>
    </location>
</feature>
<feature type="region of interest" description="Disordered" evidence="2">
    <location>
        <begin position="323"/>
        <end position="381"/>
    </location>
</feature>
<protein>
    <submittedName>
        <fullName evidence="3">WD40 repeat-like protein</fullName>
    </submittedName>
</protein>
<dbReference type="InterPro" id="IPR036322">
    <property type="entry name" value="WD40_repeat_dom_sf"/>
</dbReference>
<dbReference type="GO" id="GO:0043015">
    <property type="term" value="F:gamma-tubulin binding"/>
    <property type="evidence" value="ECO:0007669"/>
    <property type="project" value="TreeGrafter"/>
</dbReference>
<dbReference type="PANTHER" id="PTHR44414:SF1">
    <property type="entry name" value="PROTEIN NEDD1"/>
    <property type="match status" value="1"/>
</dbReference>
<dbReference type="EMBL" id="MCGO01000021">
    <property type="protein sequence ID" value="ORY44824.1"/>
    <property type="molecule type" value="Genomic_DNA"/>
</dbReference>
<dbReference type="SMART" id="SM00320">
    <property type="entry name" value="WD40"/>
    <property type="match status" value="4"/>
</dbReference>
<feature type="repeat" description="WD" evidence="1">
    <location>
        <begin position="141"/>
        <end position="182"/>
    </location>
</feature>
<keyword evidence="1" id="KW-0853">WD repeat</keyword>
<evidence type="ECO:0000313" key="3">
    <source>
        <dbReference type="EMBL" id="ORY44824.1"/>
    </source>
</evidence>
<dbReference type="SUPFAM" id="SSF50978">
    <property type="entry name" value="WD40 repeat-like"/>
    <property type="match status" value="1"/>
</dbReference>
<dbReference type="GO" id="GO:0007020">
    <property type="term" value="P:microtubule nucleation"/>
    <property type="evidence" value="ECO:0007669"/>
    <property type="project" value="TreeGrafter"/>
</dbReference>
<dbReference type="GO" id="GO:0005814">
    <property type="term" value="C:centriole"/>
    <property type="evidence" value="ECO:0007669"/>
    <property type="project" value="TreeGrafter"/>
</dbReference>
<evidence type="ECO:0000256" key="2">
    <source>
        <dbReference type="SAM" id="MobiDB-lite"/>
    </source>
</evidence>
<proteinExistence type="predicted"/>
<feature type="compositionally biased region" description="Polar residues" evidence="2">
    <location>
        <begin position="345"/>
        <end position="370"/>
    </location>
</feature>
<dbReference type="GO" id="GO:0000922">
    <property type="term" value="C:spindle pole"/>
    <property type="evidence" value="ECO:0007669"/>
    <property type="project" value="TreeGrafter"/>
</dbReference>
<feature type="region of interest" description="Disordered" evidence="2">
    <location>
        <begin position="464"/>
        <end position="508"/>
    </location>
</feature>
<dbReference type="InterPro" id="IPR015943">
    <property type="entry name" value="WD40/YVTN_repeat-like_dom_sf"/>
</dbReference>
<evidence type="ECO:0000313" key="4">
    <source>
        <dbReference type="Proteomes" id="UP000193642"/>
    </source>
</evidence>
<dbReference type="Gene3D" id="2.130.10.10">
    <property type="entry name" value="YVTN repeat-like/Quinoprotein amine dehydrogenase"/>
    <property type="match status" value="2"/>
</dbReference>
<dbReference type="STRING" id="329046.A0A1Y2CDC7"/>
<sequence length="787" mass="84412">MSATAQTSTRLAALTPRGLTTWSITGTAHTAQTQTAIEGASDVSWSADGRLLATPLSNKTTNNASTTTTTATTASNAVAVSIRDAGEGRAVEVVPSATLPSPGEVAAVAFGTRRSSRVLYLASGRAVLAWDRRDKKIVLKFAGHTDKVTAVAVNVDETTLASGSANGELKIHSLKTNTSTTLSSPLTQNVNKCAFSPFKKSTIAAVGDDGCVVVWDFNTSTQPMFIVKDAHVAPIQGLCWSPCNKSLFATAGLDRKVLVYNKDENGKILLKFEADSPITSLAVNDDFLIAAGSISGKITLFDVRTRKSSLYFHATSTGEPITSLAFEPPQWAQETSQRDQGGMNSGSKTLAQKPQPFKPSSTTAPNSSAVDHNPPGSGSPVVAALKERMAAVKEKQAGLMDLFSPVKPAFRTDPSVDTKTLSTIGGSSNLREVMTANEEAEDSEDVSITPVLLNRVKKESQAPNTLDLFSPLAGTTGKSTQPPLSSSPPLKTPTSESDPFLSKPTHQTSDPIARLQNALNQLKSKTPVKSTTPEDTMGRNTPHYSRPMSPIFTAASQENLPMPGSVTHTGRLSRQTSLLELDVGKARESVALKNLPGSPGHVTVKVSEALFSKFDAKEDASRSLPEKGGNIEVMEHHEEEQDDDTDIWLTKEVLGADLDVPRSVEGKQWTGGLVGDEFSPPTSMMASEPVDVPALKTKSEEVVKDSAEASGGYAHKVLEAVLESCLQDFRKQVKEDIQNMHLELLRQFYIQKNEISQLFQENSPTEALLKEVVRLREENARLRCGFQ</sequence>
<dbReference type="PANTHER" id="PTHR44414">
    <property type="entry name" value="PROTEIN NEDD1"/>
    <property type="match status" value="1"/>
</dbReference>
<gene>
    <name evidence="3" type="ORF">BCR33DRAFT_716774</name>
</gene>
<accession>A0A1Y2CDC7</accession>
<dbReference type="GO" id="GO:0036064">
    <property type="term" value="C:ciliary basal body"/>
    <property type="evidence" value="ECO:0007669"/>
    <property type="project" value="TreeGrafter"/>
</dbReference>
<organism evidence="3 4">
    <name type="scientific">Rhizoclosmatium globosum</name>
    <dbReference type="NCBI Taxonomy" id="329046"/>
    <lineage>
        <taxon>Eukaryota</taxon>
        <taxon>Fungi</taxon>
        <taxon>Fungi incertae sedis</taxon>
        <taxon>Chytridiomycota</taxon>
        <taxon>Chytridiomycota incertae sedis</taxon>
        <taxon>Chytridiomycetes</taxon>
        <taxon>Chytridiales</taxon>
        <taxon>Chytriomycetaceae</taxon>
        <taxon>Rhizoclosmatium</taxon>
    </lineage>
</organism>
<keyword evidence="4" id="KW-1185">Reference proteome</keyword>
<dbReference type="Proteomes" id="UP000193642">
    <property type="component" value="Unassembled WGS sequence"/>
</dbReference>
<dbReference type="InterPro" id="IPR052818">
    <property type="entry name" value="NEDD1_Spindle_Assembly"/>
</dbReference>
<dbReference type="GO" id="GO:0005737">
    <property type="term" value="C:cytoplasm"/>
    <property type="evidence" value="ECO:0007669"/>
    <property type="project" value="TreeGrafter"/>
</dbReference>
<feature type="region of interest" description="Disordered" evidence="2">
    <location>
        <begin position="520"/>
        <end position="549"/>
    </location>
</feature>
<dbReference type="AlphaFoldDB" id="A0A1Y2CDC7"/>
<dbReference type="GO" id="GO:0000278">
    <property type="term" value="P:mitotic cell cycle"/>
    <property type="evidence" value="ECO:0007669"/>
    <property type="project" value="TreeGrafter"/>
</dbReference>